<gene>
    <name evidence="2" type="ORF">CDD80_6431</name>
</gene>
<sequence length="301" mass="33380">MARSSWTALALVLASQLALLTRTILAAPPEHGRPVFNHSMAAPSFVYCLVPGQFGVTPEMFRARGGIQLLPDSIYTPISTNPRRTIRGLYRHPLGWRLYRIAASPNMIPRGGGESHGYSHSAVGGIPWTQVQAVTYFAEGTNYLPDLTWVANAEYDARWEGFGLGSHQPLLSVHPYVPEDRDMRAFAMAFMDSLVGEENSGLEAERRALLDELLGWTLRREFPVFVPGEAPSQPSTILGRVDWRRVRIPAELQQLLATGLANAATCAAAMLALDKTKRRPPRRRHVESSISTLVTLVLRWT</sequence>
<evidence type="ECO:0000256" key="1">
    <source>
        <dbReference type="SAM" id="SignalP"/>
    </source>
</evidence>
<evidence type="ECO:0008006" key="4">
    <source>
        <dbReference type="Google" id="ProtNLM"/>
    </source>
</evidence>
<keyword evidence="3" id="KW-1185">Reference proteome</keyword>
<dbReference type="AlphaFoldDB" id="A0A2C5ZM68"/>
<organism evidence="2 3">
    <name type="scientific">Ophiocordyceps camponoti-rufipedis</name>
    <dbReference type="NCBI Taxonomy" id="2004952"/>
    <lineage>
        <taxon>Eukaryota</taxon>
        <taxon>Fungi</taxon>
        <taxon>Dikarya</taxon>
        <taxon>Ascomycota</taxon>
        <taxon>Pezizomycotina</taxon>
        <taxon>Sordariomycetes</taxon>
        <taxon>Hypocreomycetidae</taxon>
        <taxon>Hypocreales</taxon>
        <taxon>Ophiocordycipitaceae</taxon>
        <taxon>Ophiocordyceps</taxon>
    </lineage>
</organism>
<comment type="caution">
    <text evidence="2">The sequence shown here is derived from an EMBL/GenBank/DDBJ whole genome shotgun (WGS) entry which is preliminary data.</text>
</comment>
<feature type="signal peptide" evidence="1">
    <location>
        <begin position="1"/>
        <end position="26"/>
    </location>
</feature>
<evidence type="ECO:0000313" key="2">
    <source>
        <dbReference type="EMBL" id="PHH80872.1"/>
    </source>
</evidence>
<dbReference type="EMBL" id="NJES01000007">
    <property type="protein sequence ID" value="PHH80872.1"/>
    <property type="molecule type" value="Genomic_DNA"/>
</dbReference>
<name>A0A2C5ZM68_9HYPO</name>
<feature type="chain" id="PRO_5012496766" description="Enterotoxin" evidence="1">
    <location>
        <begin position="27"/>
        <end position="301"/>
    </location>
</feature>
<protein>
    <recommendedName>
        <fullName evidence="4">Enterotoxin</fullName>
    </recommendedName>
</protein>
<keyword evidence="1" id="KW-0732">Signal</keyword>
<dbReference type="STRING" id="2004952.A0A2C5ZM68"/>
<reference evidence="2 3" key="1">
    <citation type="submission" date="2017-06" db="EMBL/GenBank/DDBJ databases">
        <title>Ant-infecting Ophiocordyceps genomes reveal a high diversity of potential behavioral manipulation genes and a possible major role for enterotoxins.</title>
        <authorList>
            <person name="De Bekker C."/>
            <person name="Evans H.C."/>
            <person name="Brachmann A."/>
            <person name="Hughes D.P."/>
        </authorList>
    </citation>
    <scope>NUCLEOTIDE SEQUENCE [LARGE SCALE GENOMIC DNA]</scope>
    <source>
        <strain evidence="2 3">Map16</strain>
    </source>
</reference>
<dbReference type="Proteomes" id="UP000226431">
    <property type="component" value="Unassembled WGS sequence"/>
</dbReference>
<accession>A0A2C5ZM68</accession>
<dbReference type="Gene3D" id="3.90.210.10">
    <property type="entry name" value="Heat-Labile Enterotoxin, subunit A"/>
    <property type="match status" value="1"/>
</dbReference>
<evidence type="ECO:0000313" key="3">
    <source>
        <dbReference type="Proteomes" id="UP000226431"/>
    </source>
</evidence>
<proteinExistence type="predicted"/>